<dbReference type="EMBL" id="JAUESC010000003">
    <property type="protein sequence ID" value="KAK0602439.1"/>
    <property type="molecule type" value="Genomic_DNA"/>
</dbReference>
<keyword evidence="3" id="KW-1185">Reference proteome</keyword>
<name>A0AA39VXZ1_ACESA</name>
<evidence type="ECO:0000313" key="3">
    <source>
        <dbReference type="Proteomes" id="UP001168877"/>
    </source>
</evidence>
<reference evidence="2" key="2">
    <citation type="submission" date="2023-06" db="EMBL/GenBank/DDBJ databases">
        <authorList>
            <person name="Swenson N.G."/>
            <person name="Wegrzyn J.L."/>
            <person name="Mcevoy S.L."/>
        </authorList>
    </citation>
    <scope>NUCLEOTIDE SEQUENCE</scope>
    <source>
        <strain evidence="2">NS2018</strain>
        <tissue evidence="2">Leaf</tissue>
    </source>
</reference>
<feature type="region of interest" description="Disordered" evidence="1">
    <location>
        <begin position="1"/>
        <end position="60"/>
    </location>
</feature>
<gene>
    <name evidence="2" type="ORF">LWI29_033370</name>
</gene>
<proteinExistence type="predicted"/>
<sequence>MVRIREPIEDQQPGDTKQLHSHHEQSKEEDNKKKENPDVGDKDDVNSRRKTKRRKKMVQEMTNDVRSVQFSSRLMWPPGVLILIRQSISLSRLIVQKMLHPTYIEFVALPAILLEVVRFYF</sequence>
<accession>A0AA39VXZ1</accession>
<evidence type="ECO:0000313" key="2">
    <source>
        <dbReference type="EMBL" id="KAK0602439.1"/>
    </source>
</evidence>
<dbReference type="Proteomes" id="UP001168877">
    <property type="component" value="Unassembled WGS sequence"/>
</dbReference>
<dbReference type="AlphaFoldDB" id="A0AA39VXZ1"/>
<organism evidence="2 3">
    <name type="scientific">Acer saccharum</name>
    <name type="common">Sugar maple</name>
    <dbReference type="NCBI Taxonomy" id="4024"/>
    <lineage>
        <taxon>Eukaryota</taxon>
        <taxon>Viridiplantae</taxon>
        <taxon>Streptophyta</taxon>
        <taxon>Embryophyta</taxon>
        <taxon>Tracheophyta</taxon>
        <taxon>Spermatophyta</taxon>
        <taxon>Magnoliopsida</taxon>
        <taxon>eudicotyledons</taxon>
        <taxon>Gunneridae</taxon>
        <taxon>Pentapetalae</taxon>
        <taxon>rosids</taxon>
        <taxon>malvids</taxon>
        <taxon>Sapindales</taxon>
        <taxon>Sapindaceae</taxon>
        <taxon>Hippocastanoideae</taxon>
        <taxon>Acereae</taxon>
        <taxon>Acer</taxon>
    </lineage>
</organism>
<reference evidence="2" key="1">
    <citation type="journal article" date="2022" name="Plant J.">
        <title>Strategies of tolerance reflected in two North American maple genomes.</title>
        <authorList>
            <person name="McEvoy S.L."/>
            <person name="Sezen U.U."/>
            <person name="Trouern-Trend A."/>
            <person name="McMahon S.M."/>
            <person name="Schaberg P.G."/>
            <person name="Yang J."/>
            <person name="Wegrzyn J.L."/>
            <person name="Swenson N.G."/>
        </authorList>
    </citation>
    <scope>NUCLEOTIDE SEQUENCE</scope>
    <source>
        <strain evidence="2">NS2018</strain>
    </source>
</reference>
<comment type="caution">
    <text evidence="2">The sequence shown here is derived from an EMBL/GenBank/DDBJ whole genome shotgun (WGS) entry which is preliminary data.</text>
</comment>
<protein>
    <submittedName>
        <fullName evidence="2">Uncharacterized protein</fullName>
    </submittedName>
</protein>
<evidence type="ECO:0000256" key="1">
    <source>
        <dbReference type="SAM" id="MobiDB-lite"/>
    </source>
</evidence>
<feature type="compositionally biased region" description="Basic and acidic residues" evidence="1">
    <location>
        <begin position="17"/>
        <end position="47"/>
    </location>
</feature>